<proteinExistence type="predicted"/>
<feature type="chain" id="PRO_5014113798" evidence="1">
    <location>
        <begin position="26"/>
        <end position="380"/>
    </location>
</feature>
<feature type="domain" description="BURP" evidence="2">
    <location>
        <begin position="164"/>
        <end position="379"/>
    </location>
</feature>
<evidence type="ECO:0000313" key="3">
    <source>
        <dbReference type="EMBL" id="PKA59047.1"/>
    </source>
</evidence>
<dbReference type="InterPro" id="IPR004873">
    <property type="entry name" value="BURP_dom"/>
</dbReference>
<dbReference type="OrthoDB" id="780559at2759"/>
<evidence type="ECO:0000259" key="2">
    <source>
        <dbReference type="PROSITE" id="PS51277"/>
    </source>
</evidence>
<name>A0A2I0AU40_9ASPA</name>
<evidence type="ECO:0000256" key="1">
    <source>
        <dbReference type="SAM" id="SignalP"/>
    </source>
</evidence>
<dbReference type="Pfam" id="PF03181">
    <property type="entry name" value="BURP"/>
    <property type="match status" value="1"/>
</dbReference>
<dbReference type="SMART" id="SM01045">
    <property type="entry name" value="BURP"/>
    <property type="match status" value="1"/>
</dbReference>
<dbReference type="Proteomes" id="UP000236161">
    <property type="component" value="Unassembled WGS sequence"/>
</dbReference>
<gene>
    <name evidence="3" type="primary">RD22</name>
    <name evidence="3" type="ORF">AXF42_Ash001140</name>
</gene>
<dbReference type="AlphaFoldDB" id="A0A2I0AU40"/>
<dbReference type="PROSITE" id="PS51277">
    <property type="entry name" value="BURP"/>
    <property type="match status" value="1"/>
</dbReference>
<reference evidence="3 4" key="1">
    <citation type="journal article" date="2017" name="Nature">
        <title>The Apostasia genome and the evolution of orchids.</title>
        <authorList>
            <person name="Zhang G.Q."/>
            <person name="Liu K.W."/>
            <person name="Li Z."/>
            <person name="Lohaus R."/>
            <person name="Hsiao Y.Y."/>
            <person name="Niu S.C."/>
            <person name="Wang J.Y."/>
            <person name="Lin Y.C."/>
            <person name="Xu Q."/>
            <person name="Chen L.J."/>
            <person name="Yoshida K."/>
            <person name="Fujiwara S."/>
            <person name="Wang Z.W."/>
            <person name="Zhang Y.Q."/>
            <person name="Mitsuda N."/>
            <person name="Wang M."/>
            <person name="Liu G.H."/>
            <person name="Pecoraro L."/>
            <person name="Huang H.X."/>
            <person name="Xiao X.J."/>
            <person name="Lin M."/>
            <person name="Wu X.Y."/>
            <person name="Wu W.L."/>
            <person name="Chen Y.Y."/>
            <person name="Chang S.B."/>
            <person name="Sakamoto S."/>
            <person name="Ohme-Takagi M."/>
            <person name="Yagi M."/>
            <person name="Zeng S.J."/>
            <person name="Shen C.Y."/>
            <person name="Yeh C.M."/>
            <person name="Luo Y.B."/>
            <person name="Tsai W.C."/>
            <person name="Van de Peer Y."/>
            <person name="Liu Z.J."/>
        </authorList>
    </citation>
    <scope>NUCLEOTIDE SEQUENCE [LARGE SCALE GENOMIC DNA]</scope>
    <source>
        <strain evidence="4">cv. Shenzhen</strain>
        <tissue evidence="3">Stem</tissue>
    </source>
</reference>
<accession>A0A2I0AU40</accession>
<dbReference type="STRING" id="1088818.A0A2I0AU40"/>
<sequence>MGHLCFPFLSSLLILIISGGGSSYAALSPQIYWKTVLPHTPMPSFIQQLISPEVYVEEKAGTSVGVGKGGVNVNTGKGTAVDVSPDGVGVRTGKGTSVGVGQGGVGVTTGKGTAVTVGHGGVSVRTGGKGKPAVVIVRPGFSPFQYVYAAADTQEDGDPAAALFFLPKDLRAGTEMTVQFSKTTTSGATFLPRSSADAIPFSTSELPAILSRFEVAPGSTEAATMETTLLQCQEPAAAGETKRCATSLESMVDFATANLGTRNLAALATESYGGDAAGGLLRYRFTAVRKMGAGKKGLVACHPESYAYPVFFCHATTAAEVYKVSMTAAAAEVEAVVVCHTDTAGWNPKHVAFKVLGVKPGAVPVCHFVPQDHVVFVAMV</sequence>
<keyword evidence="4" id="KW-1185">Reference proteome</keyword>
<dbReference type="PANTHER" id="PTHR31236:SF2">
    <property type="entry name" value="BURP DOMAIN PROTEIN RD22"/>
    <property type="match status" value="1"/>
</dbReference>
<dbReference type="EMBL" id="KZ451950">
    <property type="protein sequence ID" value="PKA59047.1"/>
    <property type="molecule type" value="Genomic_DNA"/>
</dbReference>
<keyword evidence="1" id="KW-0732">Signal</keyword>
<protein>
    <submittedName>
        <fullName evidence="3">Dehydration-responsive protein RD22</fullName>
    </submittedName>
</protein>
<dbReference type="PANTHER" id="PTHR31236">
    <property type="entry name" value="BURP DOMAIN PROTEIN USPL1-LIKE"/>
    <property type="match status" value="1"/>
</dbReference>
<organism evidence="3 4">
    <name type="scientific">Apostasia shenzhenica</name>
    <dbReference type="NCBI Taxonomy" id="1088818"/>
    <lineage>
        <taxon>Eukaryota</taxon>
        <taxon>Viridiplantae</taxon>
        <taxon>Streptophyta</taxon>
        <taxon>Embryophyta</taxon>
        <taxon>Tracheophyta</taxon>
        <taxon>Spermatophyta</taxon>
        <taxon>Magnoliopsida</taxon>
        <taxon>Liliopsida</taxon>
        <taxon>Asparagales</taxon>
        <taxon>Orchidaceae</taxon>
        <taxon>Apostasioideae</taxon>
        <taxon>Apostasia</taxon>
    </lineage>
</organism>
<dbReference type="InterPro" id="IPR044816">
    <property type="entry name" value="BURP"/>
</dbReference>
<feature type="signal peptide" evidence="1">
    <location>
        <begin position="1"/>
        <end position="25"/>
    </location>
</feature>
<evidence type="ECO:0000313" key="4">
    <source>
        <dbReference type="Proteomes" id="UP000236161"/>
    </source>
</evidence>